<keyword evidence="2" id="KW-1185">Reference proteome</keyword>
<protein>
    <recommendedName>
        <fullName evidence="3">AlgX/AlgJ SGNH hydrolase-like domain-containing protein</fullName>
    </recommendedName>
</protein>
<proteinExistence type="predicted"/>
<organism evidence="1 2">
    <name type="scientific">Massilia rubra</name>
    <dbReference type="NCBI Taxonomy" id="2607910"/>
    <lineage>
        <taxon>Bacteria</taxon>
        <taxon>Pseudomonadati</taxon>
        <taxon>Pseudomonadota</taxon>
        <taxon>Betaproteobacteria</taxon>
        <taxon>Burkholderiales</taxon>
        <taxon>Oxalobacteraceae</taxon>
        <taxon>Telluria group</taxon>
        <taxon>Massilia</taxon>
    </lineage>
</organism>
<dbReference type="RefSeq" id="WP_167220717.1">
    <property type="nucleotide sequence ID" value="NZ_VUYU01000001.1"/>
</dbReference>
<evidence type="ECO:0008006" key="3">
    <source>
        <dbReference type="Google" id="ProtNLM"/>
    </source>
</evidence>
<sequence length="400" mass="44262">MRPTVFARIGRHTAKAIIIALLAVPACLSLRALRLPDDPNLTPLPARPHTFGELVELPPKVTAWVSDHFGFRANFIMADNIVRFKLFHEFPTVQVAYGQHGRYFMAAHAKNAGPYQAMTAVCGKGKATDATIPYLNKLFSTFHAAGLDPKLLVVASSPAVYPQDVPRSLVAECSSSDTAAARVLASPELLPEARRSILYPLKEMREIAKNTTLFPKTWFHWAGDGLDQVARLSLTAFWQTPLDQPPLKVYKHIGDSDLGHMIIGIKLTSELIEPNFEASGIKPCFGPDCYPEMDGVGRVLGDISRFHNPNAPKRRLLILSDSFGQKASQWYARYYGEVEHFCTSHTAKLTPQQVEAMKAYIYRNRADTDILLLYHDGGAMYDVLRLGTEPILPGAPAAKP</sequence>
<evidence type="ECO:0000313" key="1">
    <source>
        <dbReference type="EMBL" id="NHZ32137.1"/>
    </source>
</evidence>
<name>A0ABX0LJJ4_9BURK</name>
<dbReference type="Proteomes" id="UP000785613">
    <property type="component" value="Unassembled WGS sequence"/>
</dbReference>
<dbReference type="EMBL" id="VUYU01000001">
    <property type="protein sequence ID" value="NHZ32137.1"/>
    <property type="molecule type" value="Genomic_DNA"/>
</dbReference>
<evidence type="ECO:0000313" key="2">
    <source>
        <dbReference type="Proteomes" id="UP000785613"/>
    </source>
</evidence>
<reference evidence="1 2" key="1">
    <citation type="submission" date="2019-09" db="EMBL/GenBank/DDBJ databases">
        <title>Taxonomy of Antarctic Massilia spp.: description of Massilia rubra sp. nov., Massilia aquatica sp. nov., Massilia mucilaginosa sp. nov., Massilia frigida sp. nov. isolated from streams, lakes and regoliths.</title>
        <authorList>
            <person name="Holochova P."/>
            <person name="Sedlacek I."/>
            <person name="Kralova S."/>
            <person name="Maslanova I."/>
            <person name="Busse H.-J."/>
            <person name="Stankova E."/>
            <person name="Vrbovska V."/>
            <person name="Kovarovic V."/>
            <person name="Bartak M."/>
            <person name="Svec P."/>
            <person name="Pantucek R."/>
        </authorList>
    </citation>
    <scope>NUCLEOTIDE SEQUENCE [LARGE SCALE GENOMIC DNA]</scope>
    <source>
        <strain evidence="1 2">CCM 8692</strain>
    </source>
</reference>
<gene>
    <name evidence="1" type="ORF">F0185_00805</name>
</gene>
<accession>A0ABX0LJJ4</accession>
<comment type="caution">
    <text evidence="1">The sequence shown here is derived from an EMBL/GenBank/DDBJ whole genome shotgun (WGS) entry which is preliminary data.</text>
</comment>